<dbReference type="EMBL" id="CM037158">
    <property type="protein sequence ID" value="KAH7852508.1"/>
    <property type="molecule type" value="Genomic_DNA"/>
</dbReference>
<protein>
    <submittedName>
        <fullName evidence="1">Uncharacterized protein</fullName>
    </submittedName>
</protein>
<comment type="caution">
    <text evidence="1">The sequence shown here is derived from an EMBL/GenBank/DDBJ whole genome shotgun (WGS) entry which is preliminary data.</text>
</comment>
<gene>
    <name evidence="1" type="ORF">Vadar_025712</name>
</gene>
<keyword evidence="2" id="KW-1185">Reference proteome</keyword>
<sequence>MSVPQARKGGRPLMNLVRFKGIPILKQLHLEEQLLRTSSNNWCIINDGTNAPNIVMGLSGKPSELLELKPVLRDGIPVIRRFTGGGTVIVDPGTIFVTLICNKDAVPDVQPYPRSIMQWSSLLYNEVFQGIGDFHLCENDYVFGNRKFGGNAQSITRKRWIHHTSFLWDFESRNMAYLKLPKKVPEYRLARSHMEFICRMKDYMTRSVFIAKTVRAIGNRVQVHAAEDLYFCFLEFRIPTKLLCFWPMTGEIGEENQHICLLFSLFLELLMTLEAVFLLVLCRLSRIFPCILYNTQWLPATTPKRNITMVEIEIDASNVINLITLATSQPPDGFPDE</sequence>
<evidence type="ECO:0000313" key="2">
    <source>
        <dbReference type="Proteomes" id="UP000828048"/>
    </source>
</evidence>
<proteinExistence type="predicted"/>
<accession>A0ACB7YH53</accession>
<dbReference type="Proteomes" id="UP000828048">
    <property type="component" value="Chromosome 8"/>
</dbReference>
<organism evidence="1 2">
    <name type="scientific">Vaccinium darrowii</name>
    <dbReference type="NCBI Taxonomy" id="229202"/>
    <lineage>
        <taxon>Eukaryota</taxon>
        <taxon>Viridiplantae</taxon>
        <taxon>Streptophyta</taxon>
        <taxon>Embryophyta</taxon>
        <taxon>Tracheophyta</taxon>
        <taxon>Spermatophyta</taxon>
        <taxon>Magnoliopsida</taxon>
        <taxon>eudicotyledons</taxon>
        <taxon>Gunneridae</taxon>
        <taxon>Pentapetalae</taxon>
        <taxon>asterids</taxon>
        <taxon>Ericales</taxon>
        <taxon>Ericaceae</taxon>
        <taxon>Vaccinioideae</taxon>
        <taxon>Vaccinieae</taxon>
        <taxon>Vaccinium</taxon>
    </lineage>
</organism>
<reference evidence="1 2" key="1">
    <citation type="journal article" date="2021" name="Hortic Res">
        <title>High-quality reference genome and annotation aids understanding of berry development for evergreen blueberry (Vaccinium darrowii).</title>
        <authorList>
            <person name="Yu J."/>
            <person name="Hulse-Kemp A.M."/>
            <person name="Babiker E."/>
            <person name="Staton M."/>
        </authorList>
    </citation>
    <scope>NUCLEOTIDE SEQUENCE [LARGE SCALE GENOMIC DNA]</scope>
    <source>
        <strain evidence="2">cv. NJ 8807/NJ 8810</strain>
        <tissue evidence="1">Young leaf</tissue>
    </source>
</reference>
<name>A0ACB7YH53_9ERIC</name>
<evidence type="ECO:0000313" key="1">
    <source>
        <dbReference type="EMBL" id="KAH7852508.1"/>
    </source>
</evidence>